<proteinExistence type="predicted"/>
<name>A0AAV9XWE2_9CRYT</name>
<feature type="compositionally biased region" description="Polar residues" evidence="1">
    <location>
        <begin position="102"/>
        <end position="112"/>
    </location>
</feature>
<reference evidence="3 4" key="1">
    <citation type="submission" date="2023-10" db="EMBL/GenBank/DDBJ databases">
        <title>Comparative genomics analysis reveals potential genetic determinants of host preference in Cryptosporidium xiaoi.</title>
        <authorList>
            <person name="Xiao L."/>
            <person name="Li J."/>
        </authorList>
    </citation>
    <scope>NUCLEOTIDE SEQUENCE [LARGE SCALE GENOMIC DNA]</scope>
    <source>
        <strain evidence="3 4">52996</strain>
    </source>
</reference>
<keyword evidence="2" id="KW-0472">Membrane</keyword>
<organism evidence="3 4">
    <name type="scientific">Cryptosporidium xiaoi</name>
    <dbReference type="NCBI Taxonomy" id="659607"/>
    <lineage>
        <taxon>Eukaryota</taxon>
        <taxon>Sar</taxon>
        <taxon>Alveolata</taxon>
        <taxon>Apicomplexa</taxon>
        <taxon>Conoidasida</taxon>
        <taxon>Coccidia</taxon>
        <taxon>Eucoccidiorida</taxon>
        <taxon>Eimeriorina</taxon>
        <taxon>Cryptosporidiidae</taxon>
        <taxon>Cryptosporidium</taxon>
    </lineage>
</organism>
<keyword evidence="4" id="KW-1185">Reference proteome</keyword>
<evidence type="ECO:0000256" key="2">
    <source>
        <dbReference type="SAM" id="Phobius"/>
    </source>
</evidence>
<feature type="region of interest" description="Disordered" evidence="1">
    <location>
        <begin position="91"/>
        <end position="136"/>
    </location>
</feature>
<dbReference type="Proteomes" id="UP001311799">
    <property type="component" value="Unassembled WGS sequence"/>
</dbReference>
<protein>
    <submittedName>
        <fullName evidence="3">Uncharacterized protein</fullName>
    </submittedName>
</protein>
<sequence length="190" mass="21547">MISRCVFFLIILTLYIFNVGFVCNYSIGLSNSPIGYSFLKIRNSYNLRVADSCNDDDESCCCSSCCSSCCSCCSKFCKRLKRLLRRQSHSDLSRDDTPGVFTLSNPSVTSEGQETERSSDDVTDLRTPSPDHSVCSPNSKKLDKLMGELEHLWKRWKEFNCPNHPNTPACVSLLNRITHLQNRVDRIINN</sequence>
<dbReference type="EMBL" id="JAWDEY010000032">
    <property type="protein sequence ID" value="KAK6588594.1"/>
    <property type="molecule type" value="Genomic_DNA"/>
</dbReference>
<gene>
    <name evidence="3" type="ORF">RS030_4500</name>
</gene>
<evidence type="ECO:0000256" key="1">
    <source>
        <dbReference type="SAM" id="MobiDB-lite"/>
    </source>
</evidence>
<dbReference type="AlphaFoldDB" id="A0AAV9XWE2"/>
<comment type="caution">
    <text evidence="3">The sequence shown here is derived from an EMBL/GenBank/DDBJ whole genome shotgun (WGS) entry which is preliminary data.</text>
</comment>
<feature type="transmembrane region" description="Helical" evidence="2">
    <location>
        <begin position="6"/>
        <end position="27"/>
    </location>
</feature>
<keyword evidence="2" id="KW-1133">Transmembrane helix</keyword>
<feature type="compositionally biased region" description="Basic and acidic residues" evidence="1">
    <location>
        <begin position="114"/>
        <end position="124"/>
    </location>
</feature>
<accession>A0AAV9XWE2</accession>
<evidence type="ECO:0000313" key="4">
    <source>
        <dbReference type="Proteomes" id="UP001311799"/>
    </source>
</evidence>
<keyword evidence="2" id="KW-0812">Transmembrane</keyword>
<evidence type="ECO:0000313" key="3">
    <source>
        <dbReference type="EMBL" id="KAK6588594.1"/>
    </source>
</evidence>